<protein>
    <recommendedName>
        <fullName evidence="3">Xaa-Pro dipeptidyl-peptidase C-terminal domain-containing protein</fullName>
    </recommendedName>
</protein>
<evidence type="ECO:0000259" key="3">
    <source>
        <dbReference type="SMART" id="SM00939"/>
    </source>
</evidence>
<dbReference type="NCBIfam" id="TIGR00976">
    <property type="entry name" value="CocE_NonD"/>
    <property type="match status" value="1"/>
</dbReference>
<dbReference type="InterPro" id="IPR013736">
    <property type="entry name" value="Xaa-Pro_dipept_C"/>
</dbReference>
<evidence type="ECO:0000313" key="4">
    <source>
        <dbReference type="EMBL" id="SFF48142.1"/>
    </source>
</evidence>
<feature type="domain" description="Xaa-Pro dipeptidyl-peptidase C-terminal" evidence="3">
    <location>
        <begin position="307"/>
        <end position="557"/>
    </location>
</feature>
<feature type="chain" id="PRO_5011704480" description="Xaa-Pro dipeptidyl-peptidase C-terminal domain-containing protein" evidence="2">
    <location>
        <begin position="28"/>
        <end position="632"/>
    </location>
</feature>
<feature type="signal peptide" evidence="2">
    <location>
        <begin position="1"/>
        <end position="27"/>
    </location>
</feature>
<dbReference type="InterPro" id="IPR000383">
    <property type="entry name" value="Xaa-Pro-like_dom"/>
</dbReference>
<keyword evidence="5" id="KW-1185">Reference proteome</keyword>
<dbReference type="AlphaFoldDB" id="A0A1I2J071"/>
<dbReference type="Pfam" id="PF08530">
    <property type="entry name" value="PepX_C"/>
    <property type="match status" value="1"/>
</dbReference>
<dbReference type="GO" id="GO:0008239">
    <property type="term" value="F:dipeptidyl-peptidase activity"/>
    <property type="evidence" value="ECO:0007669"/>
    <property type="project" value="InterPro"/>
</dbReference>
<dbReference type="Gene3D" id="2.60.120.260">
    <property type="entry name" value="Galactose-binding domain-like"/>
    <property type="match status" value="1"/>
</dbReference>
<proteinExistence type="predicted"/>
<dbReference type="InterPro" id="IPR029058">
    <property type="entry name" value="AB_hydrolase_fold"/>
</dbReference>
<accession>A0A1I2J071</accession>
<dbReference type="SMART" id="SM00939">
    <property type="entry name" value="PepX_C"/>
    <property type="match status" value="1"/>
</dbReference>
<dbReference type="InterPro" id="IPR005674">
    <property type="entry name" value="CocE/Ser_esterase"/>
</dbReference>
<sequence>MRCAVVRACGMWWLLGLLMGSAGSSFAAEPAASYGYIPLSDGTQLRYSLYLPPGAGPFPATLVYSGYNAGNNPYDISFANIGERLIERGIAVIGVSLRGTGCSQGTWRPFDLRWGPDGAEVVEWIAQQPWNDGRVAAAGVSFPAILALATAVQRPPALRAVLPMVPLGELYRDVAYPGGIFNLTFATAWTFMQKVGTPFSLFETLQGDTRCGTAIPLQNDPRHITVVEAAQIPYADSDERYERFLSPELFARISVPVLGQVAWQDEQLGSRAWHAFERLDPSRTWMVGVNGAHGTIVNSARFRELAVAFLDHFLHGGQPQDFAAPRLQIWKGMSTADYEPAVVELYDRWPLEPETLTLYAQPDGSLRFEPPSAARMFSYLYPLPAPSTLTLILVPNPTQLTYLLPVIPGGSVALTTPTLDQDLRILGPASLDVWISTPASDVDLQVSLVEVRPDGREMFVQRGWLRASHRALDAVRSTPRLPVHTHRQADVQALTPGAITPLRIEIMPVAHTFHAGSALRVYVEAPLGFSGFRQLALNPLPTTVSVHVGPQTPTRLVFGRAPQPVSIPVRADGLPACDRTENQPCRSSPEPIPEGNLQVPAAEDEGRGGGALASIGLVLAVLLRRRRLLCVQ</sequence>
<dbReference type="EMBL" id="FOOC01000005">
    <property type="protein sequence ID" value="SFF48142.1"/>
    <property type="molecule type" value="Genomic_DNA"/>
</dbReference>
<keyword evidence="2" id="KW-0732">Signal</keyword>
<evidence type="ECO:0000313" key="5">
    <source>
        <dbReference type="Proteomes" id="UP000199771"/>
    </source>
</evidence>
<dbReference type="Proteomes" id="UP000199771">
    <property type="component" value="Unassembled WGS sequence"/>
</dbReference>
<dbReference type="SUPFAM" id="SSF53474">
    <property type="entry name" value="alpha/beta-Hydrolases"/>
    <property type="match status" value="1"/>
</dbReference>
<dbReference type="Gene3D" id="3.40.50.1820">
    <property type="entry name" value="alpha/beta hydrolase"/>
    <property type="match status" value="1"/>
</dbReference>
<keyword evidence="1" id="KW-0378">Hydrolase</keyword>
<dbReference type="InterPro" id="IPR008979">
    <property type="entry name" value="Galactose-bd-like_sf"/>
</dbReference>
<name>A0A1I2J071_9GAMM</name>
<dbReference type="Pfam" id="PF02129">
    <property type="entry name" value="Peptidase_S15"/>
    <property type="match status" value="1"/>
</dbReference>
<organism evidence="4 5">
    <name type="scientific">Fontimonas thermophila</name>
    <dbReference type="NCBI Taxonomy" id="1076937"/>
    <lineage>
        <taxon>Bacteria</taxon>
        <taxon>Pseudomonadati</taxon>
        <taxon>Pseudomonadota</taxon>
        <taxon>Gammaproteobacteria</taxon>
        <taxon>Nevskiales</taxon>
        <taxon>Nevskiaceae</taxon>
        <taxon>Fontimonas</taxon>
    </lineage>
</organism>
<evidence type="ECO:0000256" key="2">
    <source>
        <dbReference type="SAM" id="SignalP"/>
    </source>
</evidence>
<reference evidence="4 5" key="1">
    <citation type="submission" date="2016-10" db="EMBL/GenBank/DDBJ databases">
        <authorList>
            <person name="de Groot N.N."/>
        </authorList>
    </citation>
    <scope>NUCLEOTIDE SEQUENCE [LARGE SCALE GENOMIC DNA]</scope>
    <source>
        <strain evidence="4 5">DSM 23609</strain>
    </source>
</reference>
<evidence type="ECO:0000256" key="1">
    <source>
        <dbReference type="ARBA" id="ARBA00022801"/>
    </source>
</evidence>
<gene>
    <name evidence="4" type="ORF">SAMN04488120_105109</name>
</gene>
<dbReference type="STRING" id="1076937.SAMN04488120_105109"/>
<dbReference type="SUPFAM" id="SSF49785">
    <property type="entry name" value="Galactose-binding domain-like"/>
    <property type="match status" value="1"/>
</dbReference>